<dbReference type="AlphaFoldDB" id="A0A914PJ35"/>
<dbReference type="InterPro" id="IPR002347">
    <property type="entry name" value="SDR_fam"/>
</dbReference>
<keyword evidence="1" id="KW-1185">Reference proteome</keyword>
<dbReference type="Proteomes" id="UP000887578">
    <property type="component" value="Unplaced"/>
</dbReference>
<evidence type="ECO:0000313" key="1">
    <source>
        <dbReference type="Proteomes" id="UP000887578"/>
    </source>
</evidence>
<organism evidence="1 2">
    <name type="scientific">Panagrolaimus davidi</name>
    <dbReference type="NCBI Taxonomy" id="227884"/>
    <lineage>
        <taxon>Eukaryota</taxon>
        <taxon>Metazoa</taxon>
        <taxon>Ecdysozoa</taxon>
        <taxon>Nematoda</taxon>
        <taxon>Chromadorea</taxon>
        <taxon>Rhabditida</taxon>
        <taxon>Tylenchina</taxon>
        <taxon>Panagrolaimomorpha</taxon>
        <taxon>Panagrolaimoidea</taxon>
        <taxon>Panagrolaimidae</taxon>
        <taxon>Panagrolaimus</taxon>
    </lineage>
</organism>
<dbReference type="InterPro" id="IPR036291">
    <property type="entry name" value="NAD(P)-bd_dom_sf"/>
</dbReference>
<dbReference type="PRINTS" id="PR00080">
    <property type="entry name" value="SDRFAMILY"/>
</dbReference>
<dbReference type="PANTHER" id="PTHR43975:SF2">
    <property type="entry name" value="EG:BACR7A4.14 PROTEIN-RELATED"/>
    <property type="match status" value="1"/>
</dbReference>
<dbReference type="Pfam" id="PF13561">
    <property type="entry name" value="adh_short_C2"/>
    <property type="match status" value="1"/>
</dbReference>
<dbReference type="FunFam" id="3.40.50.720:FF:000084">
    <property type="entry name" value="Short-chain dehydrogenase reductase"/>
    <property type="match status" value="1"/>
</dbReference>
<sequence length="274" mass="29832">MSGKFVDKVVIITGSSAGIGQAAAVAFAKEGASVVIHGQSENRLKETEDLLKAAGIPDNRILAVLGPIEKEETLQAIINKTIDTFGKINVLINNAGTAKKPNCDPSSTENLDYVYSVNVRAPFRLTELCLPYLQKCKGNIINISSISAFRRSFESPMHTAYGMSKAALDAFTFNECPRLAKMGIRINNLNPGPVKTFIAERNLPEMTDDKKQDMLDKSCEYWNKHTPIGRAAEPSEMAPTLLLLASEDAGFVTGAHWVIDGGMTCFANDMPLYD</sequence>
<name>A0A914PJ35_9BILA</name>
<proteinExistence type="predicted"/>
<dbReference type="PRINTS" id="PR00081">
    <property type="entry name" value="GDHRDH"/>
</dbReference>
<reference evidence="2" key="1">
    <citation type="submission" date="2022-11" db="UniProtKB">
        <authorList>
            <consortium name="WormBaseParasite"/>
        </authorList>
    </citation>
    <scope>IDENTIFICATION</scope>
</reference>
<dbReference type="PANTHER" id="PTHR43975">
    <property type="entry name" value="ZGC:101858"/>
    <property type="match status" value="1"/>
</dbReference>
<accession>A0A914PJ35</accession>
<dbReference type="WBParaSite" id="PDA_v2.g18394.t1">
    <property type="protein sequence ID" value="PDA_v2.g18394.t1"/>
    <property type="gene ID" value="PDA_v2.g18394"/>
</dbReference>
<protein>
    <submittedName>
        <fullName evidence="2">Uncharacterized protein</fullName>
    </submittedName>
</protein>
<dbReference type="SUPFAM" id="SSF51735">
    <property type="entry name" value="NAD(P)-binding Rossmann-fold domains"/>
    <property type="match status" value="1"/>
</dbReference>
<evidence type="ECO:0000313" key="2">
    <source>
        <dbReference type="WBParaSite" id="PDA_v2.g18394.t1"/>
    </source>
</evidence>
<dbReference type="Gene3D" id="3.40.50.720">
    <property type="entry name" value="NAD(P)-binding Rossmann-like Domain"/>
    <property type="match status" value="1"/>
</dbReference>